<feature type="domain" description="Spore protein YkvP/CgeB glycosyl transferase-like" evidence="1">
    <location>
        <begin position="248"/>
        <end position="383"/>
    </location>
</feature>
<dbReference type="InterPro" id="IPR055259">
    <property type="entry name" value="YkvP/CgeB_Glyco_trans-like"/>
</dbReference>
<dbReference type="AlphaFoldDB" id="A0A1M6F3E1"/>
<dbReference type="OrthoDB" id="7019976at2"/>
<accession>A0A1M6F3E1</accession>
<dbReference type="Gene3D" id="3.40.50.2000">
    <property type="entry name" value="Glycogen Phosphorylase B"/>
    <property type="match status" value="1"/>
</dbReference>
<keyword evidence="3" id="KW-1185">Reference proteome</keyword>
<name>A0A1M6F3E1_BUTFI</name>
<dbReference type="SUPFAM" id="SSF53756">
    <property type="entry name" value="UDP-Glycosyltransferase/glycogen phosphorylase"/>
    <property type="match status" value="1"/>
</dbReference>
<sequence>MRILYYVWNEFTGEDTRAVMRELGHDVEELRYPWNRMDVDDGFDNVLENCLRMKKNGKAVDCVFTWNFFPIISRVCHRLHVPYISWIFDSPHFPLASKEVSNKENRIYLFDRGLVDLYKSLGIETVHYSPLAVNGVRLKAISDSLMDYPCYEHDVTFLGNLYDNEYNFYDYTKEYLPKDLRIFFEDIMEKQRQTFVEDFILDENIVSREKIQELNEYMKFSLSKESYDFDEDILIRDILKKKVTQDERRFLLEELGQKFKLDLYTKADGPTLRYVRDLGQADYMVRMPHVFNRSKINLNFMMRSIRTGMSLRVLDVMGVGGFLLSTYRSELEEYFTDGQELVIVRDRDELESKIEYFLEHEDERREIARLGQQKVLESFDYRKLLPGILQITG</sequence>
<evidence type="ECO:0000259" key="1">
    <source>
        <dbReference type="Pfam" id="PF13524"/>
    </source>
</evidence>
<dbReference type="GeneID" id="89511048"/>
<dbReference type="Pfam" id="PF13524">
    <property type="entry name" value="Glyco_trans_1_2"/>
    <property type="match status" value="1"/>
</dbReference>
<evidence type="ECO:0000313" key="2">
    <source>
        <dbReference type="EMBL" id="SHI92217.1"/>
    </source>
</evidence>
<dbReference type="RefSeq" id="WP_073390158.1">
    <property type="nucleotide sequence ID" value="NZ_FQXK01000047.1"/>
</dbReference>
<organism evidence="2 3">
    <name type="scientific">Butyrivibrio fibrisolvens DSM 3071</name>
    <dbReference type="NCBI Taxonomy" id="1121131"/>
    <lineage>
        <taxon>Bacteria</taxon>
        <taxon>Bacillati</taxon>
        <taxon>Bacillota</taxon>
        <taxon>Clostridia</taxon>
        <taxon>Lachnospirales</taxon>
        <taxon>Lachnospiraceae</taxon>
        <taxon>Butyrivibrio</taxon>
    </lineage>
</organism>
<evidence type="ECO:0000313" key="3">
    <source>
        <dbReference type="Proteomes" id="UP000184278"/>
    </source>
</evidence>
<dbReference type="STRING" id="1121131.SAMN02745229_03842"/>
<gene>
    <name evidence="2" type="ORF">SAMN02745229_03842</name>
</gene>
<dbReference type="Proteomes" id="UP000184278">
    <property type="component" value="Unassembled WGS sequence"/>
</dbReference>
<dbReference type="EMBL" id="FQXK01000047">
    <property type="protein sequence ID" value="SHI92217.1"/>
    <property type="molecule type" value="Genomic_DNA"/>
</dbReference>
<proteinExistence type="predicted"/>
<protein>
    <submittedName>
        <fullName evidence="2">Spore maturation protein CgeB</fullName>
    </submittedName>
</protein>
<reference evidence="3" key="1">
    <citation type="submission" date="2016-11" db="EMBL/GenBank/DDBJ databases">
        <authorList>
            <person name="Varghese N."/>
            <person name="Submissions S."/>
        </authorList>
    </citation>
    <scope>NUCLEOTIDE SEQUENCE [LARGE SCALE GENOMIC DNA]</scope>
    <source>
        <strain evidence="3">DSM 3071</strain>
    </source>
</reference>